<accession>A0A1S7QYZ3</accession>
<dbReference type="InterPro" id="IPR000182">
    <property type="entry name" value="GNAT_dom"/>
</dbReference>
<keyword evidence="2" id="KW-0012">Acyltransferase</keyword>
<sequence>MSDSFFYTSVKDPLATPLLEELLFEYDSRYGTFFNAEGARAELNKYPPEAFSPPSGNFLLLLRDGKPIAGGAFMRYDEETAEFKRVWTHSAHRRQGLAKLVLRELEQQAIRQGYARVYLTTGFRQPEAVGLYLTNGYRALFDTAADPETIRSLPFEKFLSDAVSGPVPDGAPIPAVHPQPSSAHP</sequence>
<dbReference type="SUPFAM" id="SSF55729">
    <property type="entry name" value="Acyl-CoA N-acyltransferases (Nat)"/>
    <property type="match status" value="1"/>
</dbReference>
<dbReference type="PROSITE" id="PS51186">
    <property type="entry name" value="GNAT"/>
    <property type="match status" value="1"/>
</dbReference>
<reference evidence="5" key="1">
    <citation type="submission" date="2016-01" db="EMBL/GenBank/DDBJ databases">
        <authorList>
            <person name="Regsiter A."/>
            <person name="william w."/>
        </authorList>
    </citation>
    <scope>NUCLEOTIDE SEQUENCE [LARGE SCALE GENOMIC DNA]</scope>
    <source>
        <strain evidence="5">CFBP 6623</strain>
    </source>
</reference>
<evidence type="ECO:0000256" key="1">
    <source>
        <dbReference type="ARBA" id="ARBA00022679"/>
    </source>
</evidence>
<evidence type="ECO:0000313" key="5">
    <source>
        <dbReference type="Proteomes" id="UP000191988"/>
    </source>
</evidence>
<dbReference type="PANTHER" id="PTHR43877">
    <property type="entry name" value="AMINOALKYLPHOSPHONATE N-ACETYLTRANSFERASE-RELATED-RELATED"/>
    <property type="match status" value="1"/>
</dbReference>
<protein>
    <submittedName>
        <fullName evidence="4">Acetyltransferase</fullName>
    </submittedName>
</protein>
<keyword evidence="1 4" id="KW-0808">Transferase</keyword>
<dbReference type="Proteomes" id="UP000191988">
    <property type="component" value="Unassembled WGS sequence"/>
</dbReference>
<proteinExistence type="predicted"/>
<evidence type="ECO:0000259" key="3">
    <source>
        <dbReference type="PROSITE" id="PS51186"/>
    </source>
</evidence>
<gene>
    <name evidence="4" type="ORF">AGR3A_Lc110085</name>
</gene>
<evidence type="ECO:0000256" key="2">
    <source>
        <dbReference type="ARBA" id="ARBA00023315"/>
    </source>
</evidence>
<dbReference type="AlphaFoldDB" id="A0A1S7QYZ3"/>
<name>A0A1S7QYZ3_9HYPH</name>
<dbReference type="GO" id="GO:0016747">
    <property type="term" value="F:acyltransferase activity, transferring groups other than amino-acyl groups"/>
    <property type="evidence" value="ECO:0007669"/>
    <property type="project" value="InterPro"/>
</dbReference>
<dbReference type="PANTHER" id="PTHR43877:SF2">
    <property type="entry name" value="AMINOALKYLPHOSPHONATE N-ACETYLTRANSFERASE-RELATED"/>
    <property type="match status" value="1"/>
</dbReference>
<keyword evidence="5" id="KW-1185">Reference proteome</keyword>
<dbReference type="CDD" id="cd04301">
    <property type="entry name" value="NAT_SF"/>
    <property type="match status" value="1"/>
</dbReference>
<dbReference type="Gene3D" id="3.40.630.30">
    <property type="match status" value="1"/>
</dbReference>
<dbReference type="InterPro" id="IPR050832">
    <property type="entry name" value="Bact_Acetyltransf"/>
</dbReference>
<feature type="domain" description="N-acetyltransferase" evidence="3">
    <location>
        <begin position="10"/>
        <end position="160"/>
    </location>
</feature>
<dbReference type="STRING" id="1183432.AGR3A_Lc110085"/>
<organism evidence="4 5">
    <name type="scientific">Agrobacterium tomkonis CFBP 6623</name>
    <dbReference type="NCBI Taxonomy" id="1183432"/>
    <lineage>
        <taxon>Bacteria</taxon>
        <taxon>Pseudomonadati</taxon>
        <taxon>Pseudomonadota</taxon>
        <taxon>Alphaproteobacteria</taxon>
        <taxon>Hyphomicrobiales</taxon>
        <taxon>Rhizobiaceae</taxon>
        <taxon>Rhizobium/Agrobacterium group</taxon>
        <taxon>Agrobacterium</taxon>
        <taxon>Agrobacterium tumefaciens complex</taxon>
    </lineage>
</organism>
<dbReference type="InterPro" id="IPR016181">
    <property type="entry name" value="Acyl_CoA_acyltransferase"/>
</dbReference>
<dbReference type="EMBL" id="FBWK01000047">
    <property type="protein sequence ID" value="CUX44021.1"/>
    <property type="molecule type" value="Genomic_DNA"/>
</dbReference>
<dbReference type="Pfam" id="PF00583">
    <property type="entry name" value="Acetyltransf_1"/>
    <property type="match status" value="1"/>
</dbReference>
<dbReference type="RefSeq" id="WP_046801441.1">
    <property type="nucleotide sequence ID" value="NZ_LT009724.1"/>
</dbReference>
<evidence type="ECO:0000313" key="4">
    <source>
        <dbReference type="EMBL" id="CUX44021.1"/>
    </source>
</evidence>